<dbReference type="Pfam" id="PF00201">
    <property type="entry name" value="UDPGT"/>
    <property type="match status" value="1"/>
</dbReference>
<dbReference type="KEGG" id="cmax:111494832"/>
<name>A0A6J1KE23_CUCMA</name>
<dbReference type="GO" id="GO:0080044">
    <property type="term" value="F:quercetin 7-O-glucosyltransferase activity"/>
    <property type="evidence" value="ECO:0007669"/>
    <property type="project" value="TreeGrafter"/>
</dbReference>
<keyword evidence="7" id="KW-1185">Reference proteome</keyword>
<dbReference type="InterPro" id="IPR002213">
    <property type="entry name" value="UDP_glucos_trans"/>
</dbReference>
<dbReference type="EC" id="2.4.1.350" evidence="5"/>
<evidence type="ECO:0000313" key="8">
    <source>
        <dbReference type="RefSeq" id="XP_023000592.1"/>
    </source>
</evidence>
<sequence length="473" mass="52151">MAQSHPHVLFVALATHGHFNPGLHLANILSHGGVYVTFATSSSVRHRLPKLPSSPNLSFSFFSDGQDDGFKLGNDVVPFLSQFERQASIAIRQTILKSKANGKPFSFVVYSLLTPWMADVACSFHLPSALFWNQSAAVFAIYYHFFNGYKDVIGNAFSHPSIQIHLPGLPLLNSKQLPSLCNPANSNAFVLKLYETHFHVIKQEPHLKILINTFDDLEHDALRAISVDLIPIGPVLPSLSFFHPTNSMDLKPYIGWLNSKPKSSVVYVSFGSIAAVSTAQLEEIARGLLDSKRPFLWVMRKTSDGDEGDLVSCREELAAKGKIVTWCSQLEVLLHPSIGCFLTHCGWNSSLESVACGVSVVAFPQWTDQSTNARIIEESSKNGVRLRMNDDGIVERGEIKKCLDLVMGDGVEGESLRRNALKWKDLANLATTKGGSSNVNVSVFLDFVCNGGNRKEYLSKMSFNNLCLDLNPV</sequence>
<keyword evidence="3" id="KW-0808">Transferase</keyword>
<comment type="similarity">
    <text evidence="2">Belongs to the UDP-glycosyltransferase family.</text>
</comment>
<evidence type="ECO:0000256" key="1">
    <source>
        <dbReference type="ARBA" id="ARBA00004721"/>
    </source>
</evidence>
<dbReference type="AlphaFoldDB" id="A0A6J1KE23"/>
<dbReference type="CDD" id="cd03784">
    <property type="entry name" value="GT1_Gtf-like"/>
    <property type="match status" value="1"/>
</dbReference>
<dbReference type="OrthoDB" id="5835829at2759"/>
<gene>
    <name evidence="8" type="primary">LOC111494832</name>
</gene>
<organism evidence="7 8">
    <name type="scientific">Cucurbita maxima</name>
    <name type="common">Pumpkin</name>
    <name type="synonym">Winter squash</name>
    <dbReference type="NCBI Taxonomy" id="3661"/>
    <lineage>
        <taxon>Eukaryota</taxon>
        <taxon>Viridiplantae</taxon>
        <taxon>Streptophyta</taxon>
        <taxon>Embryophyta</taxon>
        <taxon>Tracheophyta</taxon>
        <taxon>Spermatophyta</taxon>
        <taxon>Magnoliopsida</taxon>
        <taxon>eudicotyledons</taxon>
        <taxon>Gunneridae</taxon>
        <taxon>Pentapetalae</taxon>
        <taxon>rosids</taxon>
        <taxon>fabids</taxon>
        <taxon>Cucurbitales</taxon>
        <taxon>Cucurbitaceae</taxon>
        <taxon>Cucurbiteae</taxon>
        <taxon>Cucurbita</taxon>
    </lineage>
</organism>
<evidence type="ECO:0000256" key="3">
    <source>
        <dbReference type="ARBA" id="ARBA00022679"/>
    </source>
</evidence>
<dbReference type="GeneID" id="111494832"/>
<evidence type="ECO:0000256" key="2">
    <source>
        <dbReference type="ARBA" id="ARBA00009995"/>
    </source>
</evidence>
<dbReference type="Proteomes" id="UP000504608">
    <property type="component" value="Unplaced"/>
</dbReference>
<dbReference type="FunFam" id="3.40.50.2000:FF:000019">
    <property type="entry name" value="Glycosyltransferase"/>
    <property type="match status" value="1"/>
</dbReference>
<proteinExistence type="inferred from homology"/>
<dbReference type="PANTHER" id="PTHR11926:SF1542">
    <property type="entry name" value="GLYCOSYLTRANSFERASE"/>
    <property type="match status" value="1"/>
</dbReference>
<accession>A0A6J1KE23</accession>
<dbReference type="PANTHER" id="PTHR11926">
    <property type="entry name" value="GLUCOSYL/GLUCURONOSYL TRANSFERASES"/>
    <property type="match status" value="1"/>
</dbReference>
<dbReference type="GO" id="GO:0080043">
    <property type="term" value="F:quercetin 3-O-glucosyltransferase activity"/>
    <property type="evidence" value="ECO:0007669"/>
    <property type="project" value="TreeGrafter"/>
</dbReference>
<reference evidence="8" key="1">
    <citation type="submission" date="2025-08" db="UniProtKB">
        <authorList>
            <consortium name="RefSeq"/>
        </authorList>
    </citation>
    <scope>IDENTIFICATION</scope>
    <source>
        <tissue evidence="8">Young leaves</tissue>
    </source>
</reference>
<comment type="pathway">
    <text evidence="1">Secondary metabolite biosynthesis; terpenoid biosynthesis.</text>
</comment>
<protein>
    <recommendedName>
        <fullName evidence="6">Mogroside I-E synthase</fullName>
        <ecNumber evidence="5">2.4.1.350</ecNumber>
    </recommendedName>
</protein>
<evidence type="ECO:0000313" key="7">
    <source>
        <dbReference type="Proteomes" id="UP000504608"/>
    </source>
</evidence>
<evidence type="ECO:0000256" key="4">
    <source>
        <dbReference type="ARBA" id="ARBA00050692"/>
    </source>
</evidence>
<dbReference type="RefSeq" id="XP_023000592.1">
    <property type="nucleotide sequence ID" value="XM_023144824.1"/>
</dbReference>
<evidence type="ECO:0000256" key="6">
    <source>
        <dbReference type="ARBA" id="ARBA00074737"/>
    </source>
</evidence>
<dbReference type="SUPFAM" id="SSF53756">
    <property type="entry name" value="UDP-Glycosyltransferase/glycogen phosphorylase"/>
    <property type="match status" value="1"/>
</dbReference>
<comment type="catalytic activity">
    <reaction evidence="4">
        <text>mogrol + UDP-alpha-D-glucose = mogroside IE + UDP + H(+)</text>
        <dbReference type="Rhea" id="RHEA:52044"/>
        <dbReference type="ChEBI" id="CHEBI:15378"/>
        <dbReference type="ChEBI" id="CHEBI:58223"/>
        <dbReference type="ChEBI" id="CHEBI:58885"/>
        <dbReference type="ChEBI" id="CHEBI:138974"/>
        <dbReference type="ChEBI" id="CHEBI:138975"/>
        <dbReference type="EC" id="2.4.1.350"/>
    </reaction>
    <physiologicalReaction direction="left-to-right" evidence="4">
        <dbReference type="Rhea" id="RHEA:52045"/>
    </physiologicalReaction>
</comment>
<evidence type="ECO:0000256" key="5">
    <source>
        <dbReference type="ARBA" id="ARBA00066953"/>
    </source>
</evidence>
<dbReference type="Gene3D" id="3.40.50.2000">
    <property type="entry name" value="Glycogen Phosphorylase B"/>
    <property type="match status" value="2"/>
</dbReference>